<dbReference type="EMBL" id="DS268559">
    <property type="protein sequence ID" value="EFO89987.1"/>
    <property type="molecule type" value="Genomic_DNA"/>
</dbReference>
<name>E3N8T6_CAERE</name>
<dbReference type="AlphaFoldDB" id="E3N8T6"/>
<gene>
    <name evidence="2" type="ORF">CRE_22062</name>
</gene>
<protein>
    <submittedName>
        <fullName evidence="2">Uncharacterized protein</fullName>
    </submittedName>
</protein>
<proteinExistence type="predicted"/>
<evidence type="ECO:0000313" key="2">
    <source>
        <dbReference type="EMBL" id="EFO89987.1"/>
    </source>
</evidence>
<reference evidence="2" key="1">
    <citation type="submission" date="2007-07" db="EMBL/GenBank/DDBJ databases">
        <title>PCAP assembly of the Caenorhabditis remanei genome.</title>
        <authorList>
            <consortium name="The Caenorhabditis remanei Sequencing Consortium"/>
            <person name="Wilson R.K."/>
        </authorList>
    </citation>
    <scope>NUCLEOTIDE SEQUENCE [LARGE SCALE GENOMIC DNA]</scope>
    <source>
        <strain evidence="2">PB4641</strain>
    </source>
</reference>
<sequence>MVYLSVKNFFTRYLLLISTKLSIFRLIENIFAGAPLLEPKTRNFKGFRMSLEARSLCPNRLAEELVIDKKKKSSVEIGLKIKLSRSTWFNDPSLRLGYTIVEWRRPPLGNNINGNGRRSNTATTTTPSSWRTLEESSSSRASSRSNGYFVDSGISTIHWFSVRYTAINALIKPTMLSNDVFPIRSSRTSGFWRMNVQDKVSSAEYQEATFE</sequence>
<accession>E3N8T6</accession>
<evidence type="ECO:0000256" key="1">
    <source>
        <dbReference type="SAM" id="MobiDB-lite"/>
    </source>
</evidence>
<keyword evidence="3" id="KW-1185">Reference proteome</keyword>
<dbReference type="Proteomes" id="UP000008281">
    <property type="component" value="Unassembled WGS sequence"/>
</dbReference>
<dbReference type="InParanoid" id="E3N8T6"/>
<evidence type="ECO:0000313" key="3">
    <source>
        <dbReference type="Proteomes" id="UP000008281"/>
    </source>
</evidence>
<feature type="region of interest" description="Disordered" evidence="1">
    <location>
        <begin position="111"/>
        <end position="145"/>
    </location>
</feature>
<organism evidence="3">
    <name type="scientific">Caenorhabditis remanei</name>
    <name type="common">Caenorhabditis vulgaris</name>
    <dbReference type="NCBI Taxonomy" id="31234"/>
    <lineage>
        <taxon>Eukaryota</taxon>
        <taxon>Metazoa</taxon>
        <taxon>Ecdysozoa</taxon>
        <taxon>Nematoda</taxon>
        <taxon>Chromadorea</taxon>
        <taxon>Rhabditida</taxon>
        <taxon>Rhabditina</taxon>
        <taxon>Rhabditomorpha</taxon>
        <taxon>Rhabditoidea</taxon>
        <taxon>Rhabditidae</taxon>
        <taxon>Peloderinae</taxon>
        <taxon>Caenorhabditis</taxon>
    </lineage>
</organism>
<dbReference type="HOGENOM" id="CLU_1305882_0_0_1"/>